<accession>A0AA42C5R6</accession>
<dbReference type="Pfam" id="PF01478">
    <property type="entry name" value="Peptidase_A24"/>
    <property type="match status" value="1"/>
</dbReference>
<dbReference type="GO" id="GO:0006465">
    <property type="term" value="P:signal peptide processing"/>
    <property type="evidence" value="ECO:0007669"/>
    <property type="project" value="TreeGrafter"/>
</dbReference>
<name>A0AA42C5R6_9GAMM</name>
<keyword evidence="4" id="KW-0997">Cell inner membrane</keyword>
<keyword evidence="15" id="KW-1185">Reference proteome</keyword>
<organism evidence="13 16">
    <name type="scientific">Brenneria izbisi</name>
    <dbReference type="NCBI Taxonomy" id="2939450"/>
    <lineage>
        <taxon>Bacteria</taxon>
        <taxon>Pseudomonadati</taxon>
        <taxon>Pseudomonadota</taxon>
        <taxon>Gammaproteobacteria</taxon>
        <taxon>Enterobacterales</taxon>
        <taxon>Pectobacteriaceae</taxon>
        <taxon>Brenneria</taxon>
    </lineage>
</organism>
<evidence type="ECO:0000256" key="10">
    <source>
        <dbReference type="SAM" id="Phobius"/>
    </source>
</evidence>
<sequence>MEGILAFAEGFPAGWLAALALAGLMVGSFLNVVIYRLPLMLERRWHWDACAQLGLPLPVDEPRYNLWWPPSGCPHCRHAIAIKDNIPIVSWLWLRGRSRCCQRPISAQYPLIEALSMLFFMAAGLLWPPGMTLWGALILLSFLLALTVIDMNTWLLPDALTLPLLWLGLMFNLSGTFVSLDDAVIGAIAGYLSLWLLYWGFKLLTGKDALGYGDFKLLAALGGWLGWRALPNLVLIAALSGLIATLAWRWVRRKKADQPLAFGPWLAVGGGISILINGIGA</sequence>
<comment type="function">
    <text evidence="9">Plays an essential role in type IV pili and type II pseudopili formation by proteolytically removing the leader sequence from substrate proteins and subsequently monomethylating the alpha-amino group of the newly exposed N-terminal phenylalanine.</text>
</comment>
<dbReference type="Proteomes" id="UP001165569">
    <property type="component" value="Unassembled WGS sequence"/>
</dbReference>
<feature type="transmembrane region" description="Helical" evidence="10">
    <location>
        <begin position="133"/>
        <end position="152"/>
    </location>
</feature>
<dbReference type="GO" id="GO:0004190">
    <property type="term" value="F:aspartic-type endopeptidase activity"/>
    <property type="evidence" value="ECO:0007669"/>
    <property type="project" value="UniProtKB-EC"/>
</dbReference>
<dbReference type="RefSeq" id="WP_264090587.1">
    <property type="nucleotide sequence ID" value="NZ_JAMPJT010000008.1"/>
</dbReference>
<dbReference type="InterPro" id="IPR014032">
    <property type="entry name" value="Peptidase_A24A_bac"/>
</dbReference>
<dbReference type="GO" id="GO:0005886">
    <property type="term" value="C:plasma membrane"/>
    <property type="evidence" value="ECO:0007669"/>
    <property type="project" value="UniProtKB-SubCell"/>
</dbReference>
<evidence type="ECO:0000256" key="5">
    <source>
        <dbReference type="ARBA" id="ARBA00022692"/>
    </source>
</evidence>
<evidence type="ECO:0000313" key="15">
    <source>
        <dbReference type="Proteomes" id="UP001165568"/>
    </source>
</evidence>
<keyword evidence="9" id="KW-0511">Multifunctional enzyme</keyword>
<dbReference type="EMBL" id="JAMPJT010000008">
    <property type="protein sequence ID" value="MCV9879519.1"/>
    <property type="molecule type" value="Genomic_DNA"/>
</dbReference>
<dbReference type="EMBL" id="JAMPJU010000008">
    <property type="protein sequence ID" value="MCV9882908.1"/>
    <property type="molecule type" value="Genomic_DNA"/>
</dbReference>
<evidence type="ECO:0000256" key="7">
    <source>
        <dbReference type="ARBA" id="ARBA00023136"/>
    </source>
</evidence>
<comment type="catalytic activity">
    <reaction evidence="9">
        <text>Typically cleaves a -Gly-|-Phe- bond to release an N-terminal, basic peptide of 5-8 residues from type IV prepilin, and then N-methylates the new N-terminal amino group, the methyl donor being S-adenosyl-L-methionine.</text>
        <dbReference type="EC" id="3.4.23.43"/>
    </reaction>
</comment>
<evidence type="ECO:0000256" key="1">
    <source>
        <dbReference type="ARBA" id="ARBA00004429"/>
    </source>
</evidence>
<keyword evidence="9" id="KW-0489">Methyltransferase</keyword>
<evidence type="ECO:0000313" key="13">
    <source>
        <dbReference type="EMBL" id="MCV9879519.1"/>
    </source>
</evidence>
<keyword evidence="9" id="KW-0378">Hydrolase</keyword>
<feature type="transmembrane region" description="Helical" evidence="10">
    <location>
        <begin position="107"/>
        <end position="127"/>
    </location>
</feature>
<evidence type="ECO:0000259" key="12">
    <source>
        <dbReference type="Pfam" id="PF06750"/>
    </source>
</evidence>
<keyword evidence="5 9" id="KW-0812">Transmembrane</keyword>
<keyword evidence="9" id="KW-0645">Protease</keyword>
<comment type="similarity">
    <text evidence="2 8">Belongs to the peptidase A24 family.</text>
</comment>
<feature type="transmembrane region" description="Helical" evidence="10">
    <location>
        <begin position="183"/>
        <end position="201"/>
    </location>
</feature>
<proteinExistence type="inferred from homology"/>
<dbReference type="InterPro" id="IPR000045">
    <property type="entry name" value="Prepilin_IV_endopep_pep"/>
</dbReference>
<dbReference type="EC" id="3.4.23.43" evidence="9"/>
<evidence type="ECO:0000256" key="9">
    <source>
        <dbReference type="RuleBase" id="RU003794"/>
    </source>
</evidence>
<evidence type="ECO:0000256" key="8">
    <source>
        <dbReference type="RuleBase" id="RU003793"/>
    </source>
</evidence>
<protein>
    <recommendedName>
        <fullName evidence="9">Prepilin leader peptidase/N-methyltransferase</fullName>
        <ecNumber evidence="9">2.1.1.-</ecNumber>
        <ecNumber evidence="9">3.4.23.43</ecNumber>
    </recommendedName>
</protein>
<keyword evidence="7 10" id="KW-0472">Membrane</keyword>
<evidence type="ECO:0000313" key="14">
    <source>
        <dbReference type="EMBL" id="MCV9882908.1"/>
    </source>
</evidence>
<dbReference type="InterPro" id="IPR050882">
    <property type="entry name" value="Prepilin_peptidase/N-MTase"/>
</dbReference>
<dbReference type="Proteomes" id="UP001165568">
    <property type="component" value="Unassembled WGS sequence"/>
</dbReference>
<dbReference type="GO" id="GO:0008168">
    <property type="term" value="F:methyltransferase activity"/>
    <property type="evidence" value="ECO:0007669"/>
    <property type="project" value="UniProtKB-KW"/>
</dbReference>
<reference evidence="13" key="1">
    <citation type="submission" date="2022-04" db="EMBL/GenBank/DDBJ databases">
        <title>Brenneria sp. isolated from walnut trees in Serbia.</title>
        <authorList>
            <person name="Gasic K."/>
            <person name="Zlatkovic N."/>
            <person name="Kuzmanovic N."/>
        </authorList>
    </citation>
    <scope>NUCLEOTIDE SEQUENCE</scope>
    <source>
        <strain evidence="14">KBI 423</strain>
        <strain evidence="13">KBI 447</strain>
    </source>
</reference>
<dbReference type="Pfam" id="PF06750">
    <property type="entry name" value="A24_N_bact"/>
    <property type="match status" value="1"/>
</dbReference>
<dbReference type="EC" id="2.1.1.-" evidence="9"/>
<dbReference type="InterPro" id="IPR010627">
    <property type="entry name" value="Prepilin_pept_A24_N"/>
</dbReference>
<evidence type="ECO:0000256" key="2">
    <source>
        <dbReference type="ARBA" id="ARBA00005801"/>
    </source>
</evidence>
<evidence type="ECO:0000256" key="3">
    <source>
        <dbReference type="ARBA" id="ARBA00022475"/>
    </source>
</evidence>
<keyword evidence="6 10" id="KW-1133">Transmembrane helix</keyword>
<keyword evidence="9" id="KW-0808">Transferase</keyword>
<dbReference type="GO" id="GO:0032259">
    <property type="term" value="P:methylation"/>
    <property type="evidence" value="ECO:0007669"/>
    <property type="project" value="UniProtKB-KW"/>
</dbReference>
<feature type="transmembrane region" description="Helical" evidence="10">
    <location>
        <begin position="233"/>
        <end position="251"/>
    </location>
</feature>
<feature type="transmembrane region" description="Helical" evidence="10">
    <location>
        <begin position="12"/>
        <end position="34"/>
    </location>
</feature>
<comment type="subcellular location">
    <subcellularLocation>
        <location evidence="1">Cell inner membrane</location>
        <topology evidence="1">Multi-pass membrane protein</topology>
    </subcellularLocation>
    <subcellularLocation>
        <location evidence="9">Cell membrane</location>
        <topology evidence="9">Multi-pass membrane protein</topology>
    </subcellularLocation>
</comment>
<feature type="domain" description="Prepilin peptidase A24 N-terminal" evidence="12">
    <location>
        <begin position="22"/>
        <end position="123"/>
    </location>
</feature>
<dbReference type="PANTHER" id="PTHR30487:SF0">
    <property type="entry name" value="PREPILIN LEADER PEPTIDASE_N-METHYLTRANSFERASE-RELATED"/>
    <property type="match status" value="1"/>
</dbReference>
<gene>
    <name evidence="13" type="ORF">NC803_11755</name>
    <name evidence="14" type="ORF">NC856_11580</name>
</gene>
<evidence type="ECO:0000313" key="16">
    <source>
        <dbReference type="Proteomes" id="UP001165569"/>
    </source>
</evidence>
<feature type="transmembrane region" description="Helical" evidence="10">
    <location>
        <begin position="159"/>
        <end position="177"/>
    </location>
</feature>
<keyword evidence="3" id="KW-1003">Cell membrane</keyword>
<feature type="transmembrane region" description="Helical" evidence="10">
    <location>
        <begin position="260"/>
        <end position="280"/>
    </location>
</feature>
<evidence type="ECO:0000256" key="4">
    <source>
        <dbReference type="ARBA" id="ARBA00022519"/>
    </source>
</evidence>
<dbReference type="Gene3D" id="1.20.120.1220">
    <property type="match status" value="1"/>
</dbReference>
<comment type="caution">
    <text evidence="13">The sequence shown here is derived from an EMBL/GenBank/DDBJ whole genome shotgun (WGS) entry which is preliminary data.</text>
</comment>
<evidence type="ECO:0000259" key="11">
    <source>
        <dbReference type="Pfam" id="PF01478"/>
    </source>
</evidence>
<dbReference type="PRINTS" id="PR00864">
    <property type="entry name" value="PREPILNPTASE"/>
</dbReference>
<feature type="domain" description="Prepilin type IV endopeptidase peptidase" evidence="11">
    <location>
        <begin position="137"/>
        <end position="245"/>
    </location>
</feature>
<dbReference type="PANTHER" id="PTHR30487">
    <property type="entry name" value="TYPE 4 PREPILIN-LIKE PROTEINS LEADER PEPTIDE-PROCESSING ENZYME"/>
    <property type="match status" value="1"/>
</dbReference>
<evidence type="ECO:0000256" key="6">
    <source>
        <dbReference type="ARBA" id="ARBA00022989"/>
    </source>
</evidence>
<dbReference type="AlphaFoldDB" id="A0AA42C5R6"/>